<evidence type="ECO:0000313" key="3">
    <source>
        <dbReference type="EMBL" id="SMO39917.1"/>
    </source>
</evidence>
<protein>
    <submittedName>
        <fullName evidence="3">Complex I intermediate-associated protein 30 (CIA30)</fullName>
    </submittedName>
</protein>
<dbReference type="PANTHER" id="PTHR13194">
    <property type="entry name" value="COMPLEX I INTERMEDIATE-ASSOCIATED PROTEIN 30"/>
    <property type="match status" value="1"/>
</dbReference>
<dbReference type="AlphaFoldDB" id="A0A521AYJ9"/>
<organism evidence="3 4">
    <name type="scientific">Saccharicrinis carchari</name>
    <dbReference type="NCBI Taxonomy" id="1168039"/>
    <lineage>
        <taxon>Bacteria</taxon>
        <taxon>Pseudomonadati</taxon>
        <taxon>Bacteroidota</taxon>
        <taxon>Bacteroidia</taxon>
        <taxon>Marinilabiliales</taxon>
        <taxon>Marinilabiliaceae</taxon>
        <taxon>Saccharicrinis</taxon>
    </lineage>
</organism>
<dbReference type="EMBL" id="FXTB01000001">
    <property type="protein sequence ID" value="SMO39917.1"/>
    <property type="molecule type" value="Genomic_DNA"/>
</dbReference>
<dbReference type="InterPro" id="IPR008979">
    <property type="entry name" value="Galactose-bd-like_sf"/>
</dbReference>
<accession>A0A521AYJ9</accession>
<evidence type="ECO:0000259" key="2">
    <source>
        <dbReference type="Pfam" id="PF08547"/>
    </source>
</evidence>
<dbReference type="PANTHER" id="PTHR13194:SF19">
    <property type="entry name" value="NAD(P)-BINDING ROSSMANN-FOLD SUPERFAMILY PROTEIN"/>
    <property type="match status" value="1"/>
</dbReference>
<dbReference type="InterPro" id="IPR039131">
    <property type="entry name" value="NDUFAF1"/>
</dbReference>
<dbReference type="Pfam" id="PF08547">
    <property type="entry name" value="CIA30"/>
    <property type="match status" value="1"/>
</dbReference>
<gene>
    <name evidence="3" type="ORF">SAMN06265379_101530</name>
</gene>
<evidence type="ECO:0000313" key="4">
    <source>
        <dbReference type="Proteomes" id="UP000319040"/>
    </source>
</evidence>
<name>A0A521AYJ9_SACCC</name>
<dbReference type="InterPro" id="IPR013857">
    <property type="entry name" value="NADH-UbQ_OxRdtase-assoc_prot30"/>
</dbReference>
<feature type="domain" description="NADH:ubiquinone oxidoreductase intermediate-associated protein 30" evidence="2">
    <location>
        <begin position="13"/>
        <end position="165"/>
    </location>
</feature>
<comment type="similarity">
    <text evidence="1">Belongs to the CIA30 family.</text>
</comment>
<evidence type="ECO:0000256" key="1">
    <source>
        <dbReference type="ARBA" id="ARBA00007884"/>
    </source>
</evidence>
<reference evidence="3 4" key="1">
    <citation type="submission" date="2017-05" db="EMBL/GenBank/DDBJ databases">
        <authorList>
            <person name="Varghese N."/>
            <person name="Submissions S."/>
        </authorList>
    </citation>
    <scope>NUCLEOTIDE SEQUENCE [LARGE SCALE GENOMIC DNA]</scope>
    <source>
        <strain evidence="3 4">DSM 27040</strain>
    </source>
</reference>
<dbReference type="SUPFAM" id="SSF49785">
    <property type="entry name" value="Galactose-binding domain-like"/>
    <property type="match status" value="1"/>
</dbReference>
<sequence length="173" mass="19258">MGLMIPKGETTLFDFNSPETSGQWNIVNDGVMGGISQSNITLNADGIATFSGEVSLENKGGFASVRTALSSIPPKEFKGVMVRLKGDGNIYNIRFRTNRSFDGYAYQAKIKTEKEEWKAFKIPFTDFVPVYRGRTLQNKPPLISGDMAQMGFLIADKQAGSFELCLDWIKFYD</sequence>
<keyword evidence="4" id="KW-1185">Reference proteome</keyword>
<proteinExistence type="inferred from homology"/>
<dbReference type="Proteomes" id="UP000319040">
    <property type="component" value="Unassembled WGS sequence"/>
</dbReference>